<keyword evidence="7" id="KW-1185">Reference proteome</keyword>
<reference evidence="7" key="1">
    <citation type="submission" date="2020-09" db="EMBL/GenBank/DDBJ databases">
        <title>Sphingomonas sp., a new species isolated from pork steak.</title>
        <authorList>
            <person name="Heidler von Heilborn D."/>
        </authorList>
    </citation>
    <scope>NUCLEOTIDE SEQUENCE [LARGE SCALE GENOMIC DNA]</scope>
</reference>
<dbReference type="InterPro" id="IPR050109">
    <property type="entry name" value="HTH-type_TetR-like_transc_reg"/>
</dbReference>
<dbReference type="InterPro" id="IPR039536">
    <property type="entry name" value="TetR_C_Proteobacteria"/>
</dbReference>
<accession>A0A974S400</accession>
<dbReference type="PANTHER" id="PTHR30055:SF146">
    <property type="entry name" value="HTH-TYPE TRANSCRIPTIONAL DUAL REGULATOR CECR"/>
    <property type="match status" value="1"/>
</dbReference>
<evidence type="ECO:0000313" key="7">
    <source>
        <dbReference type="Proteomes" id="UP000595894"/>
    </source>
</evidence>
<dbReference type="RefSeq" id="WP_202092022.1">
    <property type="nucleotide sequence ID" value="NZ_CP061035.1"/>
</dbReference>
<dbReference type="SUPFAM" id="SSF46689">
    <property type="entry name" value="Homeodomain-like"/>
    <property type="match status" value="1"/>
</dbReference>
<dbReference type="PROSITE" id="PS50977">
    <property type="entry name" value="HTH_TETR_2"/>
    <property type="match status" value="1"/>
</dbReference>
<protein>
    <submittedName>
        <fullName evidence="6">TetR/AcrR family transcriptional regulator</fullName>
    </submittedName>
</protein>
<dbReference type="Pfam" id="PF14246">
    <property type="entry name" value="TetR_C_7"/>
    <property type="match status" value="1"/>
</dbReference>
<dbReference type="InterPro" id="IPR036271">
    <property type="entry name" value="Tet_transcr_reg_TetR-rel_C_sf"/>
</dbReference>
<dbReference type="InterPro" id="IPR001647">
    <property type="entry name" value="HTH_TetR"/>
</dbReference>
<keyword evidence="1" id="KW-0805">Transcription regulation</keyword>
<evidence type="ECO:0000259" key="5">
    <source>
        <dbReference type="PROSITE" id="PS50977"/>
    </source>
</evidence>
<evidence type="ECO:0000256" key="2">
    <source>
        <dbReference type="ARBA" id="ARBA00023125"/>
    </source>
</evidence>
<evidence type="ECO:0000256" key="3">
    <source>
        <dbReference type="ARBA" id="ARBA00023163"/>
    </source>
</evidence>
<dbReference type="InterPro" id="IPR009057">
    <property type="entry name" value="Homeodomain-like_sf"/>
</dbReference>
<dbReference type="PANTHER" id="PTHR30055">
    <property type="entry name" value="HTH-TYPE TRANSCRIPTIONAL REGULATOR RUTR"/>
    <property type="match status" value="1"/>
</dbReference>
<proteinExistence type="predicted"/>
<name>A0A974S400_9SPHN</name>
<dbReference type="FunFam" id="1.10.10.60:FF:000141">
    <property type="entry name" value="TetR family transcriptional regulator"/>
    <property type="match status" value="1"/>
</dbReference>
<dbReference type="KEGG" id="sari:H5J25_14095"/>
<keyword evidence="2 4" id="KW-0238">DNA-binding</keyword>
<evidence type="ECO:0000256" key="4">
    <source>
        <dbReference type="PROSITE-ProRule" id="PRU00335"/>
    </source>
</evidence>
<dbReference type="AlphaFoldDB" id="A0A974S400"/>
<evidence type="ECO:0000256" key="1">
    <source>
        <dbReference type="ARBA" id="ARBA00023015"/>
    </source>
</evidence>
<dbReference type="Proteomes" id="UP000595894">
    <property type="component" value="Chromosome"/>
</dbReference>
<dbReference type="Gene3D" id="1.10.10.60">
    <property type="entry name" value="Homeodomain-like"/>
    <property type="match status" value="1"/>
</dbReference>
<dbReference type="PRINTS" id="PR00455">
    <property type="entry name" value="HTHTETR"/>
</dbReference>
<gene>
    <name evidence="6" type="ORF">H5J25_14095</name>
</gene>
<dbReference type="Pfam" id="PF00440">
    <property type="entry name" value="TetR_N"/>
    <property type="match status" value="1"/>
</dbReference>
<dbReference type="GO" id="GO:0003700">
    <property type="term" value="F:DNA-binding transcription factor activity"/>
    <property type="evidence" value="ECO:0007669"/>
    <property type="project" value="TreeGrafter"/>
</dbReference>
<sequence>MIPASIADPASGADSVRAARRQAFVDAARDAFFARGYGETTMSSIAAKVGGSKTTLWSYFPSKEELFAAVVDDIVTQFSQALTVDLPPDGPVEATLRRFATAMMATVLSPPVIALHRVVTGEAQRFPELGATFYQRGPKRGKERLGAYIAAAMADGRLRQGDPMVAARQFSSLCQSGCFHEILLAIEGFAGEDKIRRDIEAAIDTFLRAWATDRPGAGSVNASG</sequence>
<feature type="DNA-binding region" description="H-T-H motif" evidence="4">
    <location>
        <begin position="41"/>
        <end position="60"/>
    </location>
</feature>
<dbReference type="Gene3D" id="1.10.357.10">
    <property type="entry name" value="Tetracycline Repressor, domain 2"/>
    <property type="match status" value="1"/>
</dbReference>
<feature type="domain" description="HTH tetR-type" evidence="5">
    <location>
        <begin position="18"/>
        <end position="78"/>
    </location>
</feature>
<dbReference type="GO" id="GO:0000976">
    <property type="term" value="F:transcription cis-regulatory region binding"/>
    <property type="evidence" value="ECO:0007669"/>
    <property type="project" value="TreeGrafter"/>
</dbReference>
<dbReference type="EMBL" id="CP061035">
    <property type="protein sequence ID" value="QQV76570.1"/>
    <property type="molecule type" value="Genomic_DNA"/>
</dbReference>
<evidence type="ECO:0000313" key="6">
    <source>
        <dbReference type="EMBL" id="QQV76570.1"/>
    </source>
</evidence>
<organism evidence="6 7">
    <name type="scientific">Sphingomonas aliaeris</name>
    <dbReference type="NCBI Taxonomy" id="2759526"/>
    <lineage>
        <taxon>Bacteria</taxon>
        <taxon>Pseudomonadati</taxon>
        <taxon>Pseudomonadota</taxon>
        <taxon>Alphaproteobacteria</taxon>
        <taxon>Sphingomonadales</taxon>
        <taxon>Sphingomonadaceae</taxon>
        <taxon>Sphingomonas</taxon>
    </lineage>
</organism>
<dbReference type="SUPFAM" id="SSF48498">
    <property type="entry name" value="Tetracyclin repressor-like, C-terminal domain"/>
    <property type="match status" value="1"/>
</dbReference>
<keyword evidence="3" id="KW-0804">Transcription</keyword>